<keyword evidence="7" id="KW-1185">Reference proteome</keyword>
<comment type="caution">
    <text evidence="6">The sequence shown here is derived from an EMBL/GenBank/DDBJ whole genome shotgun (WGS) entry which is preliminary data.</text>
</comment>
<dbReference type="Gene3D" id="3.50.50.60">
    <property type="entry name" value="FAD/NAD(P)-binding domain"/>
    <property type="match status" value="1"/>
</dbReference>
<keyword evidence="1" id="KW-0004">4Fe-4S</keyword>
<organism evidence="6 7">
    <name type="scientific">Runella defluvii</name>
    <dbReference type="NCBI Taxonomy" id="370973"/>
    <lineage>
        <taxon>Bacteria</taxon>
        <taxon>Pseudomonadati</taxon>
        <taxon>Bacteroidota</taxon>
        <taxon>Cytophagia</taxon>
        <taxon>Cytophagales</taxon>
        <taxon>Spirosomataceae</taxon>
        <taxon>Runella</taxon>
    </lineage>
</organism>
<keyword evidence="3" id="KW-0560">Oxidoreductase</keyword>
<dbReference type="GO" id="GO:0051539">
    <property type="term" value="F:4 iron, 4 sulfur cluster binding"/>
    <property type="evidence" value="ECO:0007669"/>
    <property type="project" value="UniProtKB-KW"/>
</dbReference>
<sequence length="776" mass="86672">MIKAEAIEKRAPKSVHYHTDLVVVGGGLSGLCGAITAARAGIKVVLVTDRPVLGGNASSEVRLWVLGATSHMGNNNRWAREGGVLDELLVENMYRNPDSNPLIFDTILLEKAINEPNITLLLNTSVYEVEKSGPDTISKIHGFCSQNSTHYELSAPLFCDASGDGIVGFLAGAAFRMGAESREEFGEKFAPSQEYGELLGHSLYFYSKNAGKPVKFVAPSFAHDVTQKVPKFRSFNANEFGCKLWWVEYGGRLDTVHDTETIKWELWKVIYGVWDYIKNSGKFPEAENLTLEWVGQIPGKRESRRFEGDYMLIQQDIVEQRTHYDDVALGGWSIDLHPADGVFSEIGQSSCNQWHSKGIYGIPYRCFYSRNINNLFLAGRIISASHVAFASSRVMATSAHVGQAVGMAAKLCIEKGLLPRQLSEKQHIASLQQALLKTGQHIPQLRLKDDQDLVQTAILSASSELVLDELLPSGEPQPMVFSVAQMIPFSNAPLGKVILHPYADEPTELQIELRVSSKADNHTPDVTLCQQTISLQKGRNCVHLAFDEADYRPQLNQLRVAQSESPLGYAFMTILKNEKVRLQYSDQRITGLLTVFNQINEAVSNYGKQEPTQDIGVDTFEFWCPQRRPAGKNLSLKFEPPLSLFQANHLSNGLQRPTCQPNAWVSSPTDAHPTVQLSWDSPQQIRELVLHFDTDFDHPMETVLMSHPENEMPFCVKNVRVLNQQQEVIAEIKDNHQSQRIITFREPIETTTLTIEVEHPSNVVPAALFEIRCYGG</sequence>
<keyword evidence="5" id="KW-0411">Iron-sulfur</keyword>
<reference evidence="6 7" key="1">
    <citation type="submission" date="2020-08" db="EMBL/GenBank/DDBJ databases">
        <title>Genomic Encyclopedia of Type Strains, Phase IV (KMG-IV): sequencing the most valuable type-strain genomes for metagenomic binning, comparative biology and taxonomic classification.</title>
        <authorList>
            <person name="Goeker M."/>
        </authorList>
    </citation>
    <scope>NUCLEOTIDE SEQUENCE [LARGE SCALE GENOMIC DNA]</scope>
    <source>
        <strain evidence="6 7">DSM 17976</strain>
    </source>
</reference>
<dbReference type="PANTHER" id="PTHR43498:SF1">
    <property type="entry name" value="COB--COM HETERODISULFIDE REDUCTASE IRON-SULFUR SUBUNIT A"/>
    <property type="match status" value="1"/>
</dbReference>
<dbReference type="Pfam" id="PF12831">
    <property type="entry name" value="FAD_oxidored"/>
    <property type="match status" value="1"/>
</dbReference>
<proteinExistence type="predicted"/>
<evidence type="ECO:0000313" key="6">
    <source>
        <dbReference type="EMBL" id="MBB3840887.1"/>
    </source>
</evidence>
<evidence type="ECO:0000256" key="2">
    <source>
        <dbReference type="ARBA" id="ARBA00022723"/>
    </source>
</evidence>
<keyword evidence="4" id="KW-0408">Iron</keyword>
<name>A0A7W6ESU1_9BACT</name>
<evidence type="ECO:0000256" key="5">
    <source>
        <dbReference type="ARBA" id="ARBA00023014"/>
    </source>
</evidence>
<evidence type="ECO:0000256" key="4">
    <source>
        <dbReference type="ARBA" id="ARBA00023004"/>
    </source>
</evidence>
<dbReference type="GO" id="GO:0046872">
    <property type="term" value="F:metal ion binding"/>
    <property type="evidence" value="ECO:0007669"/>
    <property type="project" value="UniProtKB-KW"/>
</dbReference>
<dbReference type="PANTHER" id="PTHR43498">
    <property type="entry name" value="FERREDOXIN:COB-COM HETERODISULFIDE REDUCTASE SUBUNIT A"/>
    <property type="match status" value="1"/>
</dbReference>
<protein>
    <recommendedName>
        <fullName evidence="8">FAD-dependent oxidoreductase</fullName>
    </recommendedName>
</protein>
<gene>
    <name evidence="6" type="ORF">FHS57_004908</name>
</gene>
<accession>A0A7W6ESU1</accession>
<dbReference type="RefSeq" id="WP_183978172.1">
    <property type="nucleotide sequence ID" value="NZ_JACIBY010000013.1"/>
</dbReference>
<dbReference type="EMBL" id="JACIBY010000013">
    <property type="protein sequence ID" value="MBB3840887.1"/>
    <property type="molecule type" value="Genomic_DNA"/>
</dbReference>
<dbReference type="AlphaFoldDB" id="A0A7W6ESU1"/>
<dbReference type="InterPro" id="IPR039650">
    <property type="entry name" value="HdrA-like"/>
</dbReference>
<keyword evidence="2" id="KW-0479">Metal-binding</keyword>
<dbReference type="InterPro" id="IPR036188">
    <property type="entry name" value="FAD/NAD-bd_sf"/>
</dbReference>
<dbReference type="GO" id="GO:0016491">
    <property type="term" value="F:oxidoreductase activity"/>
    <property type="evidence" value="ECO:0007669"/>
    <property type="project" value="UniProtKB-KW"/>
</dbReference>
<evidence type="ECO:0000313" key="7">
    <source>
        <dbReference type="Proteomes" id="UP000541352"/>
    </source>
</evidence>
<evidence type="ECO:0000256" key="3">
    <source>
        <dbReference type="ARBA" id="ARBA00023002"/>
    </source>
</evidence>
<dbReference type="SUPFAM" id="SSF51905">
    <property type="entry name" value="FAD/NAD(P)-binding domain"/>
    <property type="match status" value="1"/>
</dbReference>
<dbReference type="Proteomes" id="UP000541352">
    <property type="component" value="Unassembled WGS sequence"/>
</dbReference>
<evidence type="ECO:0008006" key="8">
    <source>
        <dbReference type="Google" id="ProtNLM"/>
    </source>
</evidence>
<evidence type="ECO:0000256" key="1">
    <source>
        <dbReference type="ARBA" id="ARBA00022485"/>
    </source>
</evidence>